<dbReference type="InterPro" id="IPR032710">
    <property type="entry name" value="NTF2-like_dom_sf"/>
</dbReference>
<sequence length="142" mass="16455">MRRADEIVPRNDNERTVLGFYTTLMAKDLDAFADLWAGDAVQEIPFAPELDGFEPVWRGKERILSYYNKAMPGRRDHVFWIHDVHQTTDPDCIIVEASAHSIVIANGRSYDQRYVFIFKLRDGKIVLNREHVNPIAFMRAFG</sequence>
<comment type="caution">
    <text evidence="2">The sequence shown here is derived from an EMBL/GenBank/DDBJ whole genome shotgun (WGS) entry which is preliminary data.</text>
</comment>
<feature type="domain" description="SnoaL-like" evidence="1">
    <location>
        <begin position="18"/>
        <end position="126"/>
    </location>
</feature>
<accession>A0ABV3SL29</accession>
<evidence type="ECO:0000313" key="2">
    <source>
        <dbReference type="EMBL" id="MEX0407419.1"/>
    </source>
</evidence>
<reference evidence="2 3" key="1">
    <citation type="submission" date="2024-05" db="EMBL/GenBank/DDBJ databases">
        <authorList>
            <person name="Jiang F."/>
        </authorList>
    </citation>
    <scope>NUCLEOTIDE SEQUENCE [LARGE SCALE GENOMIC DNA]</scope>
    <source>
        <strain evidence="2 3">LZ166</strain>
    </source>
</reference>
<gene>
    <name evidence="2" type="ORF">ABGN05_17305</name>
</gene>
<dbReference type="CDD" id="cd00531">
    <property type="entry name" value="NTF2_like"/>
    <property type="match status" value="1"/>
</dbReference>
<proteinExistence type="predicted"/>
<dbReference type="Proteomes" id="UP001556692">
    <property type="component" value="Unassembled WGS sequence"/>
</dbReference>
<keyword evidence="3" id="KW-1185">Reference proteome</keyword>
<dbReference type="InterPro" id="IPR037401">
    <property type="entry name" value="SnoaL-like"/>
</dbReference>
<protein>
    <submittedName>
        <fullName evidence="2">Nuclear transport factor 2 family protein</fullName>
    </submittedName>
</protein>
<name>A0ABV3SL29_9HYPH</name>
<dbReference type="RefSeq" id="WP_367955300.1">
    <property type="nucleotide sequence ID" value="NZ_JBDPGJ010000004.1"/>
</dbReference>
<dbReference type="SUPFAM" id="SSF54427">
    <property type="entry name" value="NTF2-like"/>
    <property type="match status" value="1"/>
</dbReference>
<evidence type="ECO:0000259" key="1">
    <source>
        <dbReference type="Pfam" id="PF12680"/>
    </source>
</evidence>
<dbReference type="EMBL" id="JBDPGJ010000004">
    <property type="protein sequence ID" value="MEX0407419.1"/>
    <property type="molecule type" value="Genomic_DNA"/>
</dbReference>
<evidence type="ECO:0000313" key="3">
    <source>
        <dbReference type="Proteomes" id="UP001556692"/>
    </source>
</evidence>
<dbReference type="Pfam" id="PF12680">
    <property type="entry name" value="SnoaL_2"/>
    <property type="match status" value="1"/>
</dbReference>
<dbReference type="Gene3D" id="3.10.450.50">
    <property type="match status" value="1"/>
</dbReference>
<organism evidence="2 3">
    <name type="scientific">Aquibium pacificus</name>
    <dbReference type="NCBI Taxonomy" id="3153579"/>
    <lineage>
        <taxon>Bacteria</taxon>
        <taxon>Pseudomonadati</taxon>
        <taxon>Pseudomonadota</taxon>
        <taxon>Alphaproteobacteria</taxon>
        <taxon>Hyphomicrobiales</taxon>
        <taxon>Phyllobacteriaceae</taxon>
        <taxon>Aquibium</taxon>
    </lineage>
</organism>